<dbReference type="InterPro" id="IPR038377">
    <property type="entry name" value="Na/Glc_symporter_sf"/>
</dbReference>
<gene>
    <name evidence="2" type="ORF">Cri9333_4341</name>
</gene>
<evidence type="ECO:0000313" key="2">
    <source>
        <dbReference type="EMBL" id="AFZ15127.1"/>
    </source>
</evidence>
<dbReference type="OrthoDB" id="449179at2"/>
<keyword evidence="3" id="KW-1185">Reference proteome</keyword>
<evidence type="ECO:0000256" key="1">
    <source>
        <dbReference type="SAM" id="Phobius"/>
    </source>
</evidence>
<feature type="transmembrane region" description="Helical" evidence="1">
    <location>
        <begin position="399"/>
        <end position="419"/>
    </location>
</feature>
<evidence type="ECO:0008006" key="4">
    <source>
        <dbReference type="Google" id="ProtNLM"/>
    </source>
</evidence>
<feature type="transmembrane region" description="Helical" evidence="1">
    <location>
        <begin position="269"/>
        <end position="289"/>
    </location>
</feature>
<organism evidence="2 3">
    <name type="scientific">Crinalium epipsammum PCC 9333</name>
    <dbReference type="NCBI Taxonomy" id="1173022"/>
    <lineage>
        <taxon>Bacteria</taxon>
        <taxon>Bacillati</taxon>
        <taxon>Cyanobacteriota</taxon>
        <taxon>Cyanophyceae</taxon>
        <taxon>Gomontiellales</taxon>
        <taxon>Gomontiellaceae</taxon>
        <taxon>Crinalium</taxon>
    </lineage>
</organism>
<feature type="transmembrane region" description="Helical" evidence="1">
    <location>
        <begin position="138"/>
        <end position="158"/>
    </location>
</feature>
<keyword evidence="1" id="KW-1133">Transmembrane helix</keyword>
<evidence type="ECO:0000313" key="3">
    <source>
        <dbReference type="Proteomes" id="UP000010472"/>
    </source>
</evidence>
<keyword evidence="1" id="KW-0812">Transmembrane</keyword>
<dbReference type="KEGG" id="cep:Cri9333_4341"/>
<sequence>MLENRKLDTFSLAALLVSAHYGLGFLLGTAEQSLTLGYAGSLYPVCLGLGTIALLFLAKFYWIKIDQIWTLLGNSYGKEVKIGVGLMSWASLIGIEAVQMISGAFILKVLGMPVLPSTIALAALFTIISLLPVEKAGFLFRGLLVVNFLALVYGLWVLHGLPEYVRSPLEFLPSLQQVSPANIIGISLSTILLVLIDMKYQQFIVQAKDIRSLYQGCILAAIILILLAFIPSSVVIAAQNAGILPDGINGKETLPFILSWIGGGSNKPLGIMLIMSLLVPVLGVGSSILRVQTKTILDFNILPFSQSSRVFITIFNVVLSIAIASQGGDLVNLIVAFYAAYVAAVFVPFLSFIFKEKGYYCFSKLSVKFSLWAGVISALGVLGLTIITPSYRGFGNGELNIMIVGIVFSFIGLLLGELVDKYFDIFPTREI</sequence>
<dbReference type="HOGENOM" id="CLU_051325_0_0_3"/>
<feature type="transmembrane region" description="Helical" evidence="1">
    <location>
        <begin position="12"/>
        <end position="30"/>
    </location>
</feature>
<feature type="transmembrane region" description="Helical" evidence="1">
    <location>
        <begin position="113"/>
        <end position="131"/>
    </location>
</feature>
<feature type="transmembrane region" description="Helical" evidence="1">
    <location>
        <begin position="366"/>
        <end position="387"/>
    </location>
</feature>
<name>K9W5V8_9CYAN</name>
<dbReference type="STRING" id="1173022.Cri9333_4341"/>
<protein>
    <recommendedName>
        <fullName evidence="4">Permease for cytosine/purines uracil thiamine allantoin</fullName>
    </recommendedName>
</protein>
<dbReference type="EMBL" id="CP003620">
    <property type="protein sequence ID" value="AFZ15127.1"/>
    <property type="molecule type" value="Genomic_DNA"/>
</dbReference>
<feature type="transmembrane region" description="Helical" evidence="1">
    <location>
        <begin position="42"/>
        <end position="63"/>
    </location>
</feature>
<keyword evidence="1" id="KW-0472">Membrane</keyword>
<dbReference type="PATRIC" id="fig|1173022.3.peg.4687"/>
<reference evidence="2 3" key="1">
    <citation type="submission" date="2012-06" db="EMBL/GenBank/DDBJ databases">
        <title>Finished chromosome of genome of Crinalium epipsammum PCC 9333.</title>
        <authorList>
            <consortium name="US DOE Joint Genome Institute"/>
            <person name="Gugger M."/>
            <person name="Coursin T."/>
            <person name="Rippka R."/>
            <person name="Tandeau De Marsac N."/>
            <person name="Huntemann M."/>
            <person name="Wei C.-L."/>
            <person name="Han J."/>
            <person name="Detter J.C."/>
            <person name="Han C."/>
            <person name="Tapia R."/>
            <person name="Davenport K."/>
            <person name="Daligault H."/>
            <person name="Erkkila T."/>
            <person name="Gu W."/>
            <person name="Munk A.C.C."/>
            <person name="Teshima H."/>
            <person name="Xu Y."/>
            <person name="Chain P."/>
            <person name="Chen A."/>
            <person name="Krypides N."/>
            <person name="Mavromatis K."/>
            <person name="Markowitz V."/>
            <person name="Szeto E."/>
            <person name="Ivanova N."/>
            <person name="Mikhailova N."/>
            <person name="Ovchinnikova G."/>
            <person name="Pagani I."/>
            <person name="Pati A."/>
            <person name="Goodwin L."/>
            <person name="Peters L."/>
            <person name="Pitluck S."/>
            <person name="Woyke T."/>
            <person name="Kerfeld C."/>
        </authorList>
    </citation>
    <scope>NUCLEOTIDE SEQUENCE [LARGE SCALE GENOMIC DNA]</scope>
    <source>
        <strain evidence="2 3">PCC 9333</strain>
    </source>
</reference>
<accession>K9W5V8</accession>
<dbReference type="eggNOG" id="COG0591">
    <property type="taxonomic scope" value="Bacteria"/>
</dbReference>
<dbReference type="RefSeq" id="WP_015205221.1">
    <property type="nucleotide sequence ID" value="NC_019753.1"/>
</dbReference>
<dbReference type="AlphaFoldDB" id="K9W5V8"/>
<feature type="transmembrane region" description="Helical" evidence="1">
    <location>
        <begin position="178"/>
        <end position="196"/>
    </location>
</feature>
<feature type="transmembrane region" description="Helical" evidence="1">
    <location>
        <begin position="333"/>
        <end position="354"/>
    </location>
</feature>
<dbReference type="Gene3D" id="1.20.1730.10">
    <property type="entry name" value="Sodium/glucose cotransporter"/>
    <property type="match status" value="1"/>
</dbReference>
<dbReference type="Proteomes" id="UP000010472">
    <property type="component" value="Chromosome"/>
</dbReference>
<proteinExistence type="predicted"/>
<feature type="transmembrane region" description="Helical" evidence="1">
    <location>
        <begin position="84"/>
        <end position="107"/>
    </location>
</feature>
<feature type="transmembrane region" description="Helical" evidence="1">
    <location>
        <begin position="310"/>
        <end position="327"/>
    </location>
</feature>
<feature type="transmembrane region" description="Helical" evidence="1">
    <location>
        <begin position="217"/>
        <end position="238"/>
    </location>
</feature>